<keyword evidence="2" id="KW-0732">Signal</keyword>
<protein>
    <recommendedName>
        <fullName evidence="5">Lipoprotein</fullName>
    </recommendedName>
</protein>
<dbReference type="Proteomes" id="UP000605568">
    <property type="component" value="Unassembled WGS sequence"/>
</dbReference>
<evidence type="ECO:0000256" key="1">
    <source>
        <dbReference type="SAM" id="MobiDB-lite"/>
    </source>
</evidence>
<gene>
    <name evidence="3" type="ORF">GCM10017774_55470</name>
</gene>
<feature type="chain" id="PRO_5046657134" description="Lipoprotein" evidence="2">
    <location>
        <begin position="25"/>
        <end position="182"/>
    </location>
</feature>
<evidence type="ECO:0000313" key="3">
    <source>
        <dbReference type="EMBL" id="GHH48918.1"/>
    </source>
</evidence>
<dbReference type="RefSeq" id="WP_191302262.1">
    <property type="nucleotide sequence ID" value="NZ_BNAR01000009.1"/>
</dbReference>
<proteinExistence type="predicted"/>
<sequence>MNRSAVLIAIVAAFGLSACTSTSAPEQNSAPAVEQPAENTPPPARNVAEVDNRLGYGALKLGMTLEEATAAGLTDLTWDSDGDGLCVGDDEVAISKKYGVVRITLPKEAKTSKGIGVGSTFAEVKRAYPSSSEYRAGWSSPIDYTAGYAFIGSSRTEHFTDTDEVVQITMGLSGADCAMYLL</sequence>
<comment type="caution">
    <text evidence="3">The sequence shown here is derived from an EMBL/GenBank/DDBJ whole genome shotgun (WGS) entry which is preliminary data.</text>
</comment>
<accession>A0ABQ3MKN8</accession>
<evidence type="ECO:0000313" key="4">
    <source>
        <dbReference type="Proteomes" id="UP000605568"/>
    </source>
</evidence>
<organism evidence="3 4">
    <name type="scientific">Lentzea cavernae</name>
    <dbReference type="NCBI Taxonomy" id="2020703"/>
    <lineage>
        <taxon>Bacteria</taxon>
        <taxon>Bacillati</taxon>
        <taxon>Actinomycetota</taxon>
        <taxon>Actinomycetes</taxon>
        <taxon>Pseudonocardiales</taxon>
        <taxon>Pseudonocardiaceae</taxon>
        <taxon>Lentzea</taxon>
    </lineage>
</organism>
<keyword evidence="4" id="KW-1185">Reference proteome</keyword>
<dbReference type="PROSITE" id="PS51257">
    <property type="entry name" value="PROKAR_LIPOPROTEIN"/>
    <property type="match status" value="1"/>
</dbReference>
<feature type="signal peptide" evidence="2">
    <location>
        <begin position="1"/>
        <end position="24"/>
    </location>
</feature>
<reference evidence="4" key="1">
    <citation type="journal article" date="2019" name="Int. J. Syst. Evol. Microbiol.">
        <title>The Global Catalogue of Microorganisms (GCM) 10K type strain sequencing project: providing services to taxonomists for standard genome sequencing and annotation.</title>
        <authorList>
            <consortium name="The Broad Institute Genomics Platform"/>
            <consortium name="The Broad Institute Genome Sequencing Center for Infectious Disease"/>
            <person name="Wu L."/>
            <person name="Ma J."/>
        </authorList>
    </citation>
    <scope>NUCLEOTIDE SEQUENCE [LARGE SCALE GENOMIC DNA]</scope>
    <source>
        <strain evidence="4">CGMCC 4.7367</strain>
    </source>
</reference>
<name>A0ABQ3MKN8_9PSEU</name>
<evidence type="ECO:0000256" key="2">
    <source>
        <dbReference type="SAM" id="SignalP"/>
    </source>
</evidence>
<feature type="region of interest" description="Disordered" evidence="1">
    <location>
        <begin position="24"/>
        <end position="47"/>
    </location>
</feature>
<dbReference type="EMBL" id="BNAR01000009">
    <property type="protein sequence ID" value="GHH48918.1"/>
    <property type="molecule type" value="Genomic_DNA"/>
</dbReference>
<evidence type="ECO:0008006" key="5">
    <source>
        <dbReference type="Google" id="ProtNLM"/>
    </source>
</evidence>